<sequence length="57" mass="6366">MPEHHSRTSRTSRTSDLSAAAMARPPPQRLNNVLRGSIHIPHKNLDGILTLLPKEFV</sequence>
<organism evidence="2 3">
    <name type="scientific">Stephania cephalantha</name>
    <dbReference type="NCBI Taxonomy" id="152367"/>
    <lineage>
        <taxon>Eukaryota</taxon>
        <taxon>Viridiplantae</taxon>
        <taxon>Streptophyta</taxon>
        <taxon>Embryophyta</taxon>
        <taxon>Tracheophyta</taxon>
        <taxon>Spermatophyta</taxon>
        <taxon>Magnoliopsida</taxon>
        <taxon>Ranunculales</taxon>
        <taxon>Menispermaceae</taxon>
        <taxon>Menispermoideae</taxon>
        <taxon>Cissampelideae</taxon>
        <taxon>Stephania</taxon>
    </lineage>
</organism>
<evidence type="ECO:0000313" key="3">
    <source>
        <dbReference type="Proteomes" id="UP001419268"/>
    </source>
</evidence>
<keyword evidence="3" id="KW-1185">Reference proteome</keyword>
<evidence type="ECO:0000313" key="2">
    <source>
        <dbReference type="EMBL" id="KAK9088979.1"/>
    </source>
</evidence>
<reference evidence="2 3" key="1">
    <citation type="submission" date="2024-01" db="EMBL/GenBank/DDBJ databases">
        <title>Genome assemblies of Stephania.</title>
        <authorList>
            <person name="Yang L."/>
        </authorList>
    </citation>
    <scope>NUCLEOTIDE SEQUENCE [LARGE SCALE GENOMIC DNA]</scope>
    <source>
        <strain evidence="2">JXDWG</strain>
        <tissue evidence="2">Leaf</tissue>
    </source>
</reference>
<name>A0AAP0HJ61_9MAGN</name>
<dbReference type="AlphaFoldDB" id="A0AAP0HJ61"/>
<gene>
    <name evidence="2" type="ORF">Scep_028061</name>
</gene>
<accession>A0AAP0HJ61</accession>
<evidence type="ECO:0000256" key="1">
    <source>
        <dbReference type="SAM" id="MobiDB-lite"/>
    </source>
</evidence>
<comment type="caution">
    <text evidence="2">The sequence shown here is derived from an EMBL/GenBank/DDBJ whole genome shotgun (WGS) entry which is preliminary data.</text>
</comment>
<protein>
    <submittedName>
        <fullName evidence="2">Uncharacterized protein</fullName>
    </submittedName>
</protein>
<dbReference type="Proteomes" id="UP001419268">
    <property type="component" value="Unassembled WGS sequence"/>
</dbReference>
<feature type="region of interest" description="Disordered" evidence="1">
    <location>
        <begin position="1"/>
        <end position="29"/>
    </location>
</feature>
<proteinExistence type="predicted"/>
<dbReference type="EMBL" id="JBBNAG010000012">
    <property type="protein sequence ID" value="KAK9088979.1"/>
    <property type="molecule type" value="Genomic_DNA"/>
</dbReference>